<comment type="caution">
    <text evidence="2">The sequence shown here is derived from an EMBL/GenBank/DDBJ whole genome shotgun (WGS) entry which is preliminary data.</text>
</comment>
<sequence>MPELVVVPEDYEFVRIINSGGFGSVVEIVEKSSQIHYAGKMIQNIASIDHERIEREVGRLRQFNHPAIVKLKEVVSMVNTYVIIMELGGQSLAEIVKGYTERKVLIVPGQTR</sequence>
<dbReference type="PROSITE" id="PS50011">
    <property type="entry name" value="PROTEIN_KINASE_DOM"/>
    <property type="match status" value="1"/>
</dbReference>
<dbReference type="Pfam" id="PF00069">
    <property type="entry name" value="Pkinase"/>
    <property type="match status" value="1"/>
</dbReference>
<name>A0ABQ9XT00_9EUKA</name>
<evidence type="ECO:0000259" key="1">
    <source>
        <dbReference type="PROSITE" id="PS50011"/>
    </source>
</evidence>
<dbReference type="PANTHER" id="PTHR24347">
    <property type="entry name" value="SERINE/THREONINE-PROTEIN KINASE"/>
    <property type="match status" value="1"/>
</dbReference>
<accession>A0ABQ9XT00</accession>
<protein>
    <recommendedName>
        <fullName evidence="1">Protein kinase domain-containing protein</fullName>
    </recommendedName>
</protein>
<feature type="domain" description="Protein kinase" evidence="1">
    <location>
        <begin position="11"/>
        <end position="112"/>
    </location>
</feature>
<dbReference type="InterPro" id="IPR011009">
    <property type="entry name" value="Kinase-like_dom_sf"/>
</dbReference>
<proteinExistence type="predicted"/>
<organism evidence="2 3">
    <name type="scientific">Blattamonas nauphoetae</name>
    <dbReference type="NCBI Taxonomy" id="2049346"/>
    <lineage>
        <taxon>Eukaryota</taxon>
        <taxon>Metamonada</taxon>
        <taxon>Preaxostyla</taxon>
        <taxon>Oxymonadida</taxon>
        <taxon>Blattamonas</taxon>
    </lineage>
</organism>
<evidence type="ECO:0000313" key="3">
    <source>
        <dbReference type="Proteomes" id="UP001281761"/>
    </source>
</evidence>
<dbReference type="Gene3D" id="3.30.200.20">
    <property type="entry name" value="Phosphorylase Kinase, domain 1"/>
    <property type="match status" value="1"/>
</dbReference>
<evidence type="ECO:0000313" key="2">
    <source>
        <dbReference type="EMBL" id="KAK2954416.1"/>
    </source>
</evidence>
<dbReference type="EMBL" id="JARBJD010000078">
    <property type="protein sequence ID" value="KAK2954416.1"/>
    <property type="molecule type" value="Genomic_DNA"/>
</dbReference>
<gene>
    <name evidence="2" type="ORF">BLNAU_10584</name>
</gene>
<keyword evidence="3" id="KW-1185">Reference proteome</keyword>
<dbReference type="Proteomes" id="UP001281761">
    <property type="component" value="Unassembled WGS sequence"/>
</dbReference>
<reference evidence="2 3" key="1">
    <citation type="journal article" date="2022" name="bioRxiv">
        <title>Genomics of Preaxostyla Flagellates Illuminates Evolutionary Transitions and the Path Towards Mitochondrial Loss.</title>
        <authorList>
            <person name="Novak L.V.F."/>
            <person name="Treitli S.C."/>
            <person name="Pyrih J."/>
            <person name="Halakuc P."/>
            <person name="Pipaliya S.V."/>
            <person name="Vacek V."/>
            <person name="Brzon O."/>
            <person name="Soukal P."/>
            <person name="Eme L."/>
            <person name="Dacks J.B."/>
            <person name="Karnkowska A."/>
            <person name="Elias M."/>
            <person name="Hampl V."/>
        </authorList>
    </citation>
    <scope>NUCLEOTIDE SEQUENCE [LARGE SCALE GENOMIC DNA]</scope>
    <source>
        <strain evidence="2">NAU3</strain>
        <tissue evidence="2">Gut</tissue>
    </source>
</reference>
<dbReference type="InterPro" id="IPR000719">
    <property type="entry name" value="Prot_kinase_dom"/>
</dbReference>
<dbReference type="SUPFAM" id="SSF56112">
    <property type="entry name" value="Protein kinase-like (PK-like)"/>
    <property type="match status" value="1"/>
</dbReference>